<dbReference type="eggNOG" id="ENOG502SBPW">
    <property type="taxonomic scope" value="Eukaryota"/>
</dbReference>
<reference evidence="2 3" key="1">
    <citation type="journal article" date="2014" name="Nat. Commun.">
        <title>Molecular traces of alternative social organization in a termite genome.</title>
        <authorList>
            <person name="Terrapon N."/>
            <person name="Li C."/>
            <person name="Robertson H.M."/>
            <person name="Ji L."/>
            <person name="Meng X."/>
            <person name="Booth W."/>
            <person name="Chen Z."/>
            <person name="Childers C.P."/>
            <person name="Glastad K.M."/>
            <person name="Gokhale K."/>
            <person name="Gowin J."/>
            <person name="Gronenberg W."/>
            <person name="Hermansen R.A."/>
            <person name="Hu H."/>
            <person name="Hunt B.G."/>
            <person name="Huylmans A.K."/>
            <person name="Khalil S.M."/>
            <person name="Mitchell R.D."/>
            <person name="Munoz-Torres M.C."/>
            <person name="Mustard J.A."/>
            <person name="Pan H."/>
            <person name="Reese J.T."/>
            <person name="Scharf M.E."/>
            <person name="Sun F."/>
            <person name="Vogel H."/>
            <person name="Xiao J."/>
            <person name="Yang W."/>
            <person name="Yang Z."/>
            <person name="Yang Z."/>
            <person name="Zhou J."/>
            <person name="Zhu J."/>
            <person name="Brent C.S."/>
            <person name="Elsik C.G."/>
            <person name="Goodisman M.A."/>
            <person name="Liberles D.A."/>
            <person name="Roe R.M."/>
            <person name="Vargo E.L."/>
            <person name="Vilcinskas A."/>
            <person name="Wang J."/>
            <person name="Bornberg-Bauer E."/>
            <person name="Korb J."/>
            <person name="Zhang G."/>
            <person name="Liebig J."/>
        </authorList>
    </citation>
    <scope>NUCLEOTIDE SEQUENCE [LARGE SCALE GENOMIC DNA]</scope>
    <source>
        <tissue evidence="2">Whole organism</tissue>
    </source>
</reference>
<sequence length="94" mass="10677">MESVKFILAFALVIIEVLLSTGYENRRFSRQIPANEGRGRSISPAVDQLSPGFYRRSYKSSCRCEKISNCPVLQISIPRCPSEQFLCCFPKTLQ</sequence>
<keyword evidence="3" id="KW-1185">Reference proteome</keyword>
<evidence type="ECO:0000313" key="3">
    <source>
        <dbReference type="Proteomes" id="UP000027135"/>
    </source>
</evidence>
<evidence type="ECO:0000313" key="2">
    <source>
        <dbReference type="EMBL" id="KDR06874.1"/>
    </source>
</evidence>
<keyword evidence="1" id="KW-0732">Signal</keyword>
<dbReference type="InParanoid" id="A0A067QIG9"/>
<proteinExistence type="predicted"/>
<gene>
    <name evidence="2" type="ORF">L798_03355</name>
</gene>
<name>A0A067QIG9_ZOONE</name>
<feature type="signal peptide" evidence="1">
    <location>
        <begin position="1"/>
        <end position="22"/>
    </location>
</feature>
<feature type="chain" id="PRO_5001644054" evidence="1">
    <location>
        <begin position="23"/>
        <end position="94"/>
    </location>
</feature>
<evidence type="ECO:0000256" key="1">
    <source>
        <dbReference type="SAM" id="SignalP"/>
    </source>
</evidence>
<dbReference type="EMBL" id="KK853541">
    <property type="protein sequence ID" value="KDR06874.1"/>
    <property type="molecule type" value="Genomic_DNA"/>
</dbReference>
<organism evidence="2 3">
    <name type="scientific">Zootermopsis nevadensis</name>
    <name type="common">Dampwood termite</name>
    <dbReference type="NCBI Taxonomy" id="136037"/>
    <lineage>
        <taxon>Eukaryota</taxon>
        <taxon>Metazoa</taxon>
        <taxon>Ecdysozoa</taxon>
        <taxon>Arthropoda</taxon>
        <taxon>Hexapoda</taxon>
        <taxon>Insecta</taxon>
        <taxon>Pterygota</taxon>
        <taxon>Neoptera</taxon>
        <taxon>Polyneoptera</taxon>
        <taxon>Dictyoptera</taxon>
        <taxon>Blattodea</taxon>
        <taxon>Blattoidea</taxon>
        <taxon>Termitoidae</taxon>
        <taxon>Termopsidae</taxon>
        <taxon>Zootermopsis</taxon>
    </lineage>
</organism>
<accession>A0A067QIG9</accession>
<dbReference type="Proteomes" id="UP000027135">
    <property type="component" value="Unassembled WGS sequence"/>
</dbReference>
<protein>
    <submittedName>
        <fullName evidence="2">Uncharacterized protein</fullName>
    </submittedName>
</protein>
<dbReference type="AlphaFoldDB" id="A0A067QIG9"/>